<dbReference type="SUPFAM" id="SSF48371">
    <property type="entry name" value="ARM repeat"/>
    <property type="match status" value="1"/>
</dbReference>
<evidence type="ECO:0000256" key="2">
    <source>
        <dbReference type="ARBA" id="ARBA00011054"/>
    </source>
</evidence>
<dbReference type="InterPro" id="IPR003593">
    <property type="entry name" value="AAA+_ATPase"/>
</dbReference>
<dbReference type="SMART" id="SM00382">
    <property type="entry name" value="AAA"/>
    <property type="match status" value="2"/>
</dbReference>
<dbReference type="Pfam" id="PF24984">
    <property type="entry name" value="HEAT_EF3_GNC1"/>
    <property type="match status" value="1"/>
</dbReference>
<dbReference type="CDD" id="cd18626">
    <property type="entry name" value="CD_eEF3"/>
    <property type="match status" value="1"/>
</dbReference>
<dbReference type="PANTHER" id="PTHR19211:SF14">
    <property type="entry name" value="ATP-BINDING CASSETTE SUB-FAMILY F MEMBER 1"/>
    <property type="match status" value="1"/>
</dbReference>
<feature type="domain" description="Chromo" evidence="8">
    <location>
        <begin position="810"/>
        <end position="871"/>
    </location>
</feature>
<comment type="similarity">
    <text evidence="2">Belongs to the ABC transporter superfamily. ABCF family. EF3 subfamily.</text>
</comment>
<dbReference type="InterPro" id="IPR003439">
    <property type="entry name" value="ABC_transporter-like_ATP-bd"/>
</dbReference>
<sequence>MPATSDQLLQTQDLLVKLNTCETSHECLLVATDIGGLVRANLQLLESANVLTFLRASATNKKSGLEREGGLLGIAGIAKVVGRCAEPYLTPLLPMILDSFADKGQAVREAASMAADNIVALTQPITAPLLLPALYDAMTRKWQTKIAAIDVLVTLAKQAPEQIGRALPDIIPAVTDCMHETKAEVSKAAIASMISICAIVGNPDIEPHIKLLVDCMAHPDHVSGTVQKLSATTFVAEVTGPALSIMVPLLMRALTDRSAAVIRPTVVIADNLFKLVRIPREAGQFMPQLLPHLERIIDAAAFPEIRALATAARNTLVKAAGGDATAAPRNDTTASPMASNVNARTVCEKIRKMALSRKIPLTKFCDVAIDHTGFLAAELMLIEDYEIKSWQSLLAPFMAHFVDAQDIMDVVSDLHTYYHDLYLKSQPKAEESDDEEGEELCNCQFSLAYGGMMLLNHTRLRLKRGQRYGLCGPNGAGKSTLMRAISLGKLEGFPPQDELRSVFVEHALQGEQADLPIIDFIASDTRLVHVTRKEIADALLSVGFTHDKQQQSVGTLSGGWKMKLELARAMLTKADILLLDEPTNHLDVANVAWLVEYLVSQKEVTCITVSHDSTFLDNVCTHIIHYEQKKLAYYKGNLSKFVEKRPEARSYYTLAATSVKFSFPPPSILLGIRSNTKAILKMTDATYTYPGSAKPSLIDASVQLSLSSRVGIIGPNGAGKSTMIKVLTGEAIPQLGVVWKHPNLRVGYVAQHAFHHLEQHLEKTPNQYIQWRYQGGQDREILEKATRKLTDEDLQQMEVYVPSRDGTEKRRIEYILGRQKLKKSFQYEIKWVGLPHKHNSFQPRDTLIDLGFSKLVQAFDDQEASREGQGYRELVPSVIRSHIEEVGLDGDIADNNAISGLSGGQKVKVVLAAAMWNNPHMLVLDEPTNYLDREALGGLAVAIRDWGGAVIMISHNQEFVEALCPETWHVDAGIVTMMGKVAVMDDHFDDSAEKIAKATSKSSGKKKMTRNDMKLREIRRRTRHLKWLQEGGVKEPDTESD</sequence>
<dbReference type="InterPro" id="IPR027417">
    <property type="entry name" value="P-loop_NTPase"/>
</dbReference>
<organism evidence="10 11">
    <name type="scientific">Batrachochytrium salamandrivorans</name>
    <dbReference type="NCBI Taxonomy" id="1357716"/>
    <lineage>
        <taxon>Eukaryota</taxon>
        <taxon>Fungi</taxon>
        <taxon>Fungi incertae sedis</taxon>
        <taxon>Chytridiomycota</taxon>
        <taxon>Chytridiomycota incertae sedis</taxon>
        <taxon>Chytridiomycetes</taxon>
        <taxon>Rhizophydiales</taxon>
        <taxon>Rhizophydiales incertae sedis</taxon>
        <taxon>Batrachochytrium</taxon>
    </lineage>
</organism>
<dbReference type="InterPro" id="IPR016024">
    <property type="entry name" value="ARM-type_fold"/>
</dbReference>
<dbReference type="EMBL" id="JAFCIX010000357">
    <property type="protein sequence ID" value="KAH6593281.1"/>
    <property type="molecule type" value="Genomic_DNA"/>
</dbReference>
<evidence type="ECO:0000313" key="11">
    <source>
        <dbReference type="Proteomes" id="UP001648503"/>
    </source>
</evidence>
<evidence type="ECO:0008006" key="12">
    <source>
        <dbReference type="Google" id="ProtNLM"/>
    </source>
</evidence>
<keyword evidence="3" id="KW-0963">Cytoplasm</keyword>
<reference evidence="10 11" key="1">
    <citation type="submission" date="2021-02" db="EMBL/GenBank/DDBJ databases">
        <title>Variation within the Batrachochytrium salamandrivorans European outbreak.</title>
        <authorList>
            <person name="Kelly M."/>
            <person name="Pasmans F."/>
            <person name="Shea T.P."/>
            <person name="Munoz J.F."/>
            <person name="Carranza S."/>
            <person name="Cuomo C.A."/>
            <person name="Martel A."/>
        </authorList>
    </citation>
    <scope>NUCLEOTIDE SEQUENCE [LARGE SCALE GENOMIC DNA]</scope>
    <source>
        <strain evidence="10 11">AMFP18/2</strain>
    </source>
</reference>
<evidence type="ECO:0000256" key="1">
    <source>
        <dbReference type="ARBA" id="ARBA00004496"/>
    </source>
</evidence>
<dbReference type="InterPro" id="IPR050611">
    <property type="entry name" value="ABCF"/>
</dbReference>
<dbReference type="InterPro" id="IPR047038">
    <property type="entry name" value="eEF3_chromodomain-like_sf"/>
</dbReference>
<dbReference type="Proteomes" id="UP001648503">
    <property type="component" value="Unassembled WGS sequence"/>
</dbReference>
<dbReference type="Pfam" id="PF24987">
    <property type="entry name" value="HEAT_EF3_N"/>
    <property type="match status" value="1"/>
</dbReference>
<dbReference type="CDD" id="cd03221">
    <property type="entry name" value="ABCF_EF-3"/>
    <property type="match status" value="1"/>
</dbReference>
<dbReference type="Gene3D" id="1.25.10.10">
    <property type="entry name" value="Leucine-rich Repeat Variant"/>
    <property type="match status" value="1"/>
</dbReference>
<dbReference type="InterPro" id="IPR015688">
    <property type="entry name" value="eEF3_ABC2_chromodomain-like"/>
</dbReference>
<dbReference type="Pfam" id="PF00005">
    <property type="entry name" value="ABC_tran"/>
    <property type="match status" value="2"/>
</dbReference>
<dbReference type="Gene3D" id="3.40.50.300">
    <property type="entry name" value="P-loop containing nucleotide triphosphate hydrolases"/>
    <property type="match status" value="2"/>
</dbReference>
<dbReference type="InterPro" id="IPR023780">
    <property type="entry name" value="Chromo_domain"/>
</dbReference>
<gene>
    <name evidence="10" type="ORF">BASA50_007488</name>
</gene>
<accession>A0ABQ8FA21</accession>
<feature type="domain" description="ABC transporter" evidence="9">
    <location>
        <begin position="680"/>
        <end position="997"/>
    </location>
</feature>
<feature type="region of interest" description="Disordered" evidence="7">
    <location>
        <begin position="996"/>
        <end position="1015"/>
    </location>
</feature>
<keyword evidence="11" id="KW-1185">Reference proteome</keyword>
<dbReference type="SMART" id="SM00298">
    <property type="entry name" value="CHROMO"/>
    <property type="match status" value="1"/>
</dbReference>
<protein>
    <recommendedName>
        <fullName evidence="12">Elongation factor 3</fullName>
    </recommendedName>
</protein>
<name>A0ABQ8FA21_9FUNG</name>
<evidence type="ECO:0000259" key="9">
    <source>
        <dbReference type="PROSITE" id="PS50893"/>
    </source>
</evidence>
<dbReference type="PROSITE" id="PS50893">
    <property type="entry name" value="ABC_TRANSPORTER_2"/>
    <property type="match status" value="2"/>
</dbReference>
<keyword evidence="6" id="KW-0067">ATP-binding</keyword>
<evidence type="ECO:0000256" key="3">
    <source>
        <dbReference type="ARBA" id="ARBA00022490"/>
    </source>
</evidence>
<dbReference type="PROSITE" id="PS50013">
    <property type="entry name" value="CHROMO_2"/>
    <property type="match status" value="1"/>
</dbReference>
<evidence type="ECO:0000313" key="10">
    <source>
        <dbReference type="EMBL" id="KAH6593281.1"/>
    </source>
</evidence>
<dbReference type="PROSITE" id="PS00211">
    <property type="entry name" value="ABC_TRANSPORTER_1"/>
    <property type="match status" value="2"/>
</dbReference>
<dbReference type="InterPro" id="IPR017871">
    <property type="entry name" value="ABC_transporter-like_CS"/>
</dbReference>
<dbReference type="InterPro" id="IPR000953">
    <property type="entry name" value="Chromo/chromo_shadow_dom"/>
</dbReference>
<keyword evidence="5" id="KW-0547">Nucleotide-binding</keyword>
<evidence type="ECO:0000259" key="8">
    <source>
        <dbReference type="PROSITE" id="PS50013"/>
    </source>
</evidence>
<feature type="domain" description="ABC transporter" evidence="9">
    <location>
        <begin position="438"/>
        <end position="654"/>
    </location>
</feature>
<keyword evidence="4" id="KW-0677">Repeat</keyword>
<evidence type="ECO:0000256" key="4">
    <source>
        <dbReference type="ARBA" id="ARBA00022737"/>
    </source>
</evidence>
<dbReference type="Pfam" id="PF00385">
    <property type="entry name" value="Chromo"/>
    <property type="match status" value="1"/>
</dbReference>
<evidence type="ECO:0000256" key="7">
    <source>
        <dbReference type="SAM" id="MobiDB-lite"/>
    </source>
</evidence>
<dbReference type="PANTHER" id="PTHR19211">
    <property type="entry name" value="ATP-BINDING TRANSPORT PROTEIN-RELATED"/>
    <property type="match status" value="1"/>
</dbReference>
<comment type="caution">
    <text evidence="10">The sequence shown here is derived from an EMBL/GenBank/DDBJ whole genome shotgun (WGS) entry which is preliminary data.</text>
</comment>
<dbReference type="InterPro" id="IPR011989">
    <property type="entry name" value="ARM-like"/>
</dbReference>
<dbReference type="SUPFAM" id="SSF52540">
    <property type="entry name" value="P-loop containing nucleoside triphosphate hydrolases"/>
    <property type="match status" value="2"/>
</dbReference>
<evidence type="ECO:0000256" key="6">
    <source>
        <dbReference type="ARBA" id="ARBA00022840"/>
    </source>
</evidence>
<proteinExistence type="inferred from homology"/>
<comment type="subcellular location">
    <subcellularLocation>
        <location evidence="1">Cytoplasm</location>
    </subcellularLocation>
</comment>
<dbReference type="Gene3D" id="2.40.50.990">
    <property type="match status" value="1"/>
</dbReference>
<evidence type="ECO:0000256" key="5">
    <source>
        <dbReference type="ARBA" id="ARBA00022741"/>
    </source>
</evidence>